<feature type="transmembrane region" description="Helical" evidence="7">
    <location>
        <begin position="321"/>
        <end position="345"/>
    </location>
</feature>
<organism evidence="10 11">
    <name type="scientific">Mucilaginibacter ginsenosidivorans</name>
    <dbReference type="NCBI Taxonomy" id="398053"/>
    <lineage>
        <taxon>Bacteria</taxon>
        <taxon>Pseudomonadati</taxon>
        <taxon>Bacteroidota</taxon>
        <taxon>Sphingobacteriia</taxon>
        <taxon>Sphingobacteriales</taxon>
        <taxon>Sphingobacteriaceae</taxon>
        <taxon>Mucilaginibacter</taxon>
    </lineage>
</organism>
<evidence type="ECO:0000313" key="10">
    <source>
        <dbReference type="EMBL" id="QEC65601.1"/>
    </source>
</evidence>
<feature type="transmembrane region" description="Helical" evidence="7">
    <location>
        <begin position="274"/>
        <end position="300"/>
    </location>
</feature>
<dbReference type="Pfam" id="PF02687">
    <property type="entry name" value="FtsX"/>
    <property type="match status" value="1"/>
</dbReference>
<evidence type="ECO:0000256" key="3">
    <source>
        <dbReference type="ARBA" id="ARBA00022475"/>
    </source>
</evidence>
<evidence type="ECO:0000256" key="2">
    <source>
        <dbReference type="ARBA" id="ARBA00005236"/>
    </source>
</evidence>
<evidence type="ECO:0000256" key="6">
    <source>
        <dbReference type="ARBA" id="ARBA00023136"/>
    </source>
</evidence>
<accession>A0A5B8V4G8</accession>
<dbReference type="InterPro" id="IPR025857">
    <property type="entry name" value="MacB_PCD"/>
</dbReference>
<dbReference type="Proteomes" id="UP000321479">
    <property type="component" value="Chromosome"/>
</dbReference>
<keyword evidence="6 7" id="KW-0472">Membrane</keyword>
<dbReference type="GO" id="GO:0044874">
    <property type="term" value="P:lipoprotein localization to outer membrane"/>
    <property type="evidence" value="ECO:0007669"/>
    <property type="project" value="TreeGrafter"/>
</dbReference>
<dbReference type="GO" id="GO:0098797">
    <property type="term" value="C:plasma membrane protein complex"/>
    <property type="evidence" value="ECO:0007669"/>
    <property type="project" value="TreeGrafter"/>
</dbReference>
<dbReference type="OrthoDB" id="1522724at2"/>
<keyword evidence="5 7" id="KW-1133">Transmembrane helix</keyword>
<reference evidence="10 11" key="1">
    <citation type="journal article" date="2017" name="Curr. Microbiol.">
        <title>Mucilaginibacter ginsenosidivorans sp. nov., Isolated from Soil of Ginseng Field.</title>
        <authorList>
            <person name="Kim M.M."/>
            <person name="Siddiqi M.Z."/>
            <person name="Im W.T."/>
        </authorList>
    </citation>
    <scope>NUCLEOTIDE SEQUENCE [LARGE SCALE GENOMIC DNA]</scope>
    <source>
        <strain evidence="10 11">Gsoil 3017</strain>
    </source>
</reference>
<keyword evidence="4 7" id="KW-0812">Transmembrane</keyword>
<evidence type="ECO:0000259" key="9">
    <source>
        <dbReference type="Pfam" id="PF12704"/>
    </source>
</evidence>
<dbReference type="AlphaFoldDB" id="A0A5B8V4G8"/>
<comment type="similarity">
    <text evidence="2">Belongs to the ABC-4 integral membrane protein family. LolC/E subfamily.</text>
</comment>
<feature type="transmembrane region" description="Helical" evidence="7">
    <location>
        <begin position="21"/>
        <end position="46"/>
    </location>
</feature>
<proteinExistence type="inferred from homology"/>
<name>A0A5B8V4G8_9SPHI</name>
<comment type="subcellular location">
    <subcellularLocation>
        <location evidence="1">Cell membrane</location>
        <topology evidence="1">Multi-pass membrane protein</topology>
    </subcellularLocation>
</comment>
<evidence type="ECO:0000256" key="7">
    <source>
        <dbReference type="SAM" id="Phobius"/>
    </source>
</evidence>
<gene>
    <name evidence="10" type="ORF">FRZ54_05490</name>
</gene>
<evidence type="ECO:0000259" key="8">
    <source>
        <dbReference type="Pfam" id="PF02687"/>
    </source>
</evidence>
<feature type="domain" description="ABC3 transporter permease C-terminal" evidence="8">
    <location>
        <begin position="278"/>
        <end position="400"/>
    </location>
</feature>
<keyword evidence="11" id="KW-1185">Reference proteome</keyword>
<evidence type="ECO:0000256" key="5">
    <source>
        <dbReference type="ARBA" id="ARBA00022989"/>
    </source>
</evidence>
<feature type="transmembrane region" description="Helical" evidence="7">
    <location>
        <begin position="376"/>
        <end position="399"/>
    </location>
</feature>
<evidence type="ECO:0000313" key="11">
    <source>
        <dbReference type="Proteomes" id="UP000321479"/>
    </source>
</evidence>
<dbReference type="KEGG" id="mgin:FRZ54_05490"/>
<dbReference type="PANTHER" id="PTHR30489:SF0">
    <property type="entry name" value="LIPOPROTEIN-RELEASING SYSTEM TRANSMEMBRANE PROTEIN LOLE"/>
    <property type="match status" value="1"/>
</dbReference>
<dbReference type="InterPro" id="IPR003838">
    <property type="entry name" value="ABC3_permease_C"/>
</dbReference>
<evidence type="ECO:0000256" key="4">
    <source>
        <dbReference type="ARBA" id="ARBA00022692"/>
    </source>
</evidence>
<dbReference type="InterPro" id="IPR051447">
    <property type="entry name" value="Lipoprotein-release_system"/>
</dbReference>
<feature type="domain" description="MacB-like periplasmic core" evidence="9">
    <location>
        <begin position="25"/>
        <end position="246"/>
    </location>
</feature>
<dbReference type="Pfam" id="PF12704">
    <property type="entry name" value="MacB_PCD"/>
    <property type="match status" value="1"/>
</dbReference>
<protein>
    <submittedName>
        <fullName evidence="10">ABC transporter permease</fullName>
    </submittedName>
</protein>
<sequence length="409" mass="45927">MNTAIYIARRYLFSRKKMHAINIISGISMLGVFIGSAALIVILSVFNGFEKVILSLYSNFTPEMLITPKQGKTFDPNTPYFNALRRDPKLISFTEILEEKALIRYGTDGEFIGTVRGVSDDFLKDTLLDSTIVKGSFTLKSKGHFYAVIGATVQSKLSVNINDQLSPLQIYTPNRHASSSADQLNEFEVRYIYPSGIFNIQQDFNNLIITHIDFMRDLLNEPKNISAIALNYKKGTDLKLIKDDLSDKLSTMFTIKDRYEQNAELYKTLNYERWFIFVILTFVLVIAIFNIIGSLTMLVIDKQKDIAILTSLGANSRLIQGIFFSEGMMISFIGCIAGMLVGLIFCLLQEQFGFIRFGEEMSAIDAYPVALKVTDFLLVFLTVGGISTIASGISARLSIKRLGEIKEEL</sequence>
<evidence type="ECO:0000256" key="1">
    <source>
        <dbReference type="ARBA" id="ARBA00004651"/>
    </source>
</evidence>
<dbReference type="EMBL" id="CP042436">
    <property type="protein sequence ID" value="QEC65601.1"/>
    <property type="molecule type" value="Genomic_DNA"/>
</dbReference>
<dbReference type="PANTHER" id="PTHR30489">
    <property type="entry name" value="LIPOPROTEIN-RELEASING SYSTEM TRANSMEMBRANE PROTEIN LOLE"/>
    <property type="match status" value="1"/>
</dbReference>
<keyword evidence="3" id="KW-1003">Cell membrane</keyword>